<feature type="non-terminal residue" evidence="3">
    <location>
        <position position="1"/>
    </location>
</feature>
<evidence type="ECO:0000313" key="3">
    <source>
        <dbReference type="EMBL" id="SVB20504.1"/>
    </source>
</evidence>
<evidence type="ECO:0000256" key="1">
    <source>
        <dbReference type="ARBA" id="ARBA00022490"/>
    </source>
</evidence>
<reference evidence="3" key="1">
    <citation type="submission" date="2018-05" db="EMBL/GenBank/DDBJ databases">
        <authorList>
            <person name="Lanie J.A."/>
            <person name="Ng W.-L."/>
            <person name="Kazmierczak K.M."/>
            <person name="Andrzejewski T.M."/>
            <person name="Davidsen T.M."/>
            <person name="Wayne K.J."/>
            <person name="Tettelin H."/>
            <person name="Glass J.I."/>
            <person name="Rusch D."/>
            <person name="Podicherti R."/>
            <person name="Tsui H.-C.T."/>
            <person name="Winkler M.E."/>
        </authorList>
    </citation>
    <scope>NUCLEOTIDE SEQUENCE</scope>
</reference>
<dbReference type="PANTHER" id="PTHR34654">
    <property type="entry name" value="UPF0109 PROTEIN SCO5592"/>
    <property type="match status" value="1"/>
</dbReference>
<keyword evidence="2" id="KW-0694">RNA-binding</keyword>
<organism evidence="3">
    <name type="scientific">marine metagenome</name>
    <dbReference type="NCBI Taxonomy" id="408172"/>
    <lineage>
        <taxon>unclassified sequences</taxon>
        <taxon>metagenomes</taxon>
        <taxon>ecological metagenomes</taxon>
    </lineage>
</organism>
<dbReference type="Pfam" id="PF13083">
    <property type="entry name" value="KH_KhpA-B"/>
    <property type="match status" value="1"/>
</dbReference>
<keyword evidence="1" id="KW-0963">Cytoplasm</keyword>
<dbReference type="InterPro" id="IPR020627">
    <property type="entry name" value="KhpA"/>
</dbReference>
<dbReference type="PANTHER" id="PTHR34654:SF1">
    <property type="entry name" value="RNA-BINDING PROTEIN KHPA"/>
    <property type="match status" value="1"/>
</dbReference>
<dbReference type="EMBL" id="UINC01032592">
    <property type="protein sequence ID" value="SVB20504.1"/>
    <property type="molecule type" value="Genomic_DNA"/>
</dbReference>
<dbReference type="AlphaFoldDB" id="A0A382C3P0"/>
<name>A0A382C3P0_9ZZZZ</name>
<protein>
    <recommendedName>
        <fullName evidence="4">KH domain-containing protein</fullName>
    </recommendedName>
</protein>
<proteinExistence type="predicted"/>
<evidence type="ECO:0008006" key="4">
    <source>
        <dbReference type="Google" id="ProtNLM"/>
    </source>
</evidence>
<gene>
    <name evidence="3" type="ORF">METZ01_LOCUS173358</name>
</gene>
<dbReference type="GO" id="GO:0003723">
    <property type="term" value="F:RNA binding"/>
    <property type="evidence" value="ECO:0007669"/>
    <property type="project" value="UniProtKB-KW"/>
</dbReference>
<sequence>VRVSETTRQDSELIELFTAPGDLGRMIGRRGRTAAALRTLASVAAEKEGFNVTVEFRDGSPDDGR</sequence>
<dbReference type="CDD" id="cd22533">
    <property type="entry name" value="KH-II_YlqC-like"/>
    <property type="match status" value="1"/>
</dbReference>
<accession>A0A382C3P0</accession>
<evidence type="ECO:0000256" key="2">
    <source>
        <dbReference type="ARBA" id="ARBA00022884"/>
    </source>
</evidence>